<evidence type="ECO:0000256" key="1">
    <source>
        <dbReference type="ARBA" id="ARBA00008061"/>
    </source>
</evidence>
<evidence type="ECO:0000256" key="2">
    <source>
        <dbReference type="RuleBase" id="RU003615"/>
    </source>
</evidence>
<organism evidence="5 6">
    <name type="scientific">Jatrophihabitans lederbergiae</name>
    <dbReference type="NCBI Taxonomy" id="3075547"/>
    <lineage>
        <taxon>Bacteria</taxon>
        <taxon>Bacillati</taxon>
        <taxon>Actinomycetota</taxon>
        <taxon>Actinomycetes</taxon>
        <taxon>Jatrophihabitantales</taxon>
        <taxon>Jatrophihabitantaceae</taxon>
        <taxon>Jatrophihabitans</taxon>
    </lineage>
</organism>
<dbReference type="CDD" id="cd11334">
    <property type="entry name" value="AmyAc_TreS"/>
    <property type="match status" value="1"/>
</dbReference>
<sequence length="451" mass="50488">MSERWYKEAVVYSVEVDSFQDSNGDGCGDLPGLTSRLDYLARLGVTCLWLNPIHPSPQRDGGYDVSDYYGVDPRLGTLGDFVELATQARSRGIRLLLDLVVNHTSDQHPWFQSARSDPDSPYRDWYVWSKDEPADRRQGIVFPGEQTETWTFDDGAKQWYFHRFYDFQPDLNWGNPAVRAEIKKVMGFWLQLGASGFRIDAAPFVLEQVSPDVDSGPLDFSILDDWRQDVQWREGQAVLLCEANVSPEDVPTYCAAAPGGPNDRAHLMFAFGLNAKLWLALARKDAEPLIEALGALPKLAAMAQWATFLRNHDELDLSKLTDEQRADVMAAFAPKATMRIYDRGIRRRLASMMGGERKRIELAYSLQFSMPGTPVVRYGEEIGMGEDLKLPDARRFAHPCSGAPTVPEDSRPHPSPNWSGRCPLAAVTHRSASTSNRNGVNAIRCCAGSRN</sequence>
<dbReference type="SUPFAM" id="SSF51445">
    <property type="entry name" value="(Trans)glycosidases"/>
    <property type="match status" value="1"/>
</dbReference>
<keyword evidence="3" id="KW-0378">Hydrolase</keyword>
<dbReference type="InterPro" id="IPR006047">
    <property type="entry name" value="GH13_cat_dom"/>
</dbReference>
<accession>A0ABU2J866</accession>
<evidence type="ECO:0000259" key="4">
    <source>
        <dbReference type="SMART" id="SM00642"/>
    </source>
</evidence>
<keyword evidence="3" id="KW-0326">Glycosidase</keyword>
<protein>
    <recommendedName>
        <fullName evidence="3">Alpha-amylase</fullName>
        <ecNumber evidence="3">3.2.1.1</ecNumber>
    </recommendedName>
</protein>
<dbReference type="InterPro" id="IPR045857">
    <property type="entry name" value="O16G_dom_2"/>
</dbReference>
<dbReference type="PRINTS" id="PR00110">
    <property type="entry name" value="ALPHAAMYLASE"/>
</dbReference>
<dbReference type="InterPro" id="IPR017853">
    <property type="entry name" value="GH"/>
</dbReference>
<dbReference type="PANTHER" id="PTHR10357">
    <property type="entry name" value="ALPHA-AMYLASE FAMILY MEMBER"/>
    <property type="match status" value="1"/>
</dbReference>
<keyword evidence="3" id="KW-0119">Carbohydrate metabolism</keyword>
<feature type="domain" description="Glycosyl hydrolase family 13 catalytic" evidence="4">
    <location>
        <begin position="13"/>
        <end position="394"/>
    </location>
</feature>
<gene>
    <name evidence="5" type="ORF">RM423_07205</name>
</gene>
<dbReference type="Proteomes" id="UP001183176">
    <property type="component" value="Unassembled WGS sequence"/>
</dbReference>
<dbReference type="PANTHER" id="PTHR10357:SF219">
    <property type="entry name" value="MALTOSE ALPHA-D-GLUCOSYLTRANSFERASE"/>
    <property type="match status" value="1"/>
</dbReference>
<evidence type="ECO:0000313" key="6">
    <source>
        <dbReference type="Proteomes" id="UP001183176"/>
    </source>
</evidence>
<comment type="catalytic activity">
    <reaction evidence="3">
        <text>Endohydrolysis of (1-&gt;4)-alpha-D-glucosidic linkages in polysaccharides containing three or more (1-&gt;4)-alpha-linked D-glucose units.</text>
        <dbReference type="EC" id="3.2.1.1"/>
    </reaction>
</comment>
<comment type="caution">
    <text evidence="5">The sequence shown here is derived from an EMBL/GenBank/DDBJ whole genome shotgun (WGS) entry which is preliminary data.</text>
</comment>
<comment type="similarity">
    <text evidence="1 2">Belongs to the glycosyl hydrolase 13 family.</text>
</comment>
<dbReference type="EC" id="3.2.1.1" evidence="3"/>
<evidence type="ECO:0000256" key="3">
    <source>
        <dbReference type="RuleBase" id="RU361134"/>
    </source>
</evidence>
<dbReference type="Gene3D" id="3.90.400.10">
    <property type="entry name" value="Oligo-1,6-glucosidase, Domain 2"/>
    <property type="match status" value="1"/>
</dbReference>
<dbReference type="InterPro" id="IPR006046">
    <property type="entry name" value="Alpha_amylase"/>
</dbReference>
<proteinExistence type="inferred from homology"/>
<keyword evidence="6" id="KW-1185">Reference proteome</keyword>
<name>A0ABU2J866_9ACTN</name>
<dbReference type="SMART" id="SM00642">
    <property type="entry name" value="Aamy"/>
    <property type="match status" value="1"/>
</dbReference>
<dbReference type="EMBL" id="JAVREH010000006">
    <property type="protein sequence ID" value="MDT0261181.1"/>
    <property type="molecule type" value="Genomic_DNA"/>
</dbReference>
<reference evidence="6" key="1">
    <citation type="submission" date="2023-07" db="EMBL/GenBank/DDBJ databases">
        <title>30 novel species of actinomycetes from the DSMZ collection.</title>
        <authorList>
            <person name="Nouioui I."/>
        </authorList>
    </citation>
    <scope>NUCLEOTIDE SEQUENCE [LARGE SCALE GENOMIC DNA]</scope>
    <source>
        <strain evidence="6">DSM 44399</strain>
    </source>
</reference>
<evidence type="ECO:0000313" key="5">
    <source>
        <dbReference type="EMBL" id="MDT0261181.1"/>
    </source>
</evidence>
<dbReference type="Gene3D" id="3.20.20.80">
    <property type="entry name" value="Glycosidases"/>
    <property type="match status" value="1"/>
</dbReference>
<dbReference type="Pfam" id="PF00128">
    <property type="entry name" value="Alpha-amylase"/>
    <property type="match status" value="1"/>
</dbReference>